<dbReference type="FunFam" id="2.130.10.10:FF:000157">
    <property type="entry name" value="WD repeat domain 3"/>
    <property type="match status" value="1"/>
</dbReference>
<proteinExistence type="inferred from homology"/>
<dbReference type="GO" id="GO:0000480">
    <property type="term" value="P:endonucleolytic cleavage in 5'-ETS of tricistronic rRNA transcript (SSU-rRNA, 5.8S rRNA, LSU-rRNA)"/>
    <property type="evidence" value="ECO:0007669"/>
    <property type="project" value="EnsemblFungi"/>
</dbReference>
<comment type="subcellular location">
    <subcellularLocation>
        <location evidence="1">Nucleus</location>
        <location evidence="1">Nucleolus</location>
    </subcellularLocation>
</comment>
<dbReference type="InterPro" id="IPR007148">
    <property type="entry name" value="SSU_processome_Utp12"/>
</dbReference>
<feature type="repeat" description="WD" evidence="6">
    <location>
        <begin position="381"/>
        <end position="421"/>
    </location>
</feature>
<dbReference type="OrthoDB" id="407922at2759"/>
<evidence type="ECO:0000256" key="8">
    <source>
        <dbReference type="SAM" id="MobiDB-lite"/>
    </source>
</evidence>
<feature type="repeat" description="WD" evidence="6">
    <location>
        <begin position="50"/>
        <end position="91"/>
    </location>
</feature>
<evidence type="ECO:0000256" key="3">
    <source>
        <dbReference type="ARBA" id="ARBA00022737"/>
    </source>
</evidence>
<dbReference type="InterPro" id="IPR020472">
    <property type="entry name" value="WD40_PAC1"/>
</dbReference>
<dbReference type="STRING" id="796925.A0A137PBB8"/>
<dbReference type="OMA" id="MNIPLTC"/>
<keyword evidence="2 6" id="KW-0853">WD repeat</keyword>
<dbReference type="InterPro" id="IPR051570">
    <property type="entry name" value="TBC1_cilium_biogenesis"/>
</dbReference>
<dbReference type="GO" id="GO:0034511">
    <property type="term" value="F:U3 snoRNA binding"/>
    <property type="evidence" value="ECO:0007669"/>
    <property type="project" value="EnsemblFungi"/>
</dbReference>
<dbReference type="FunFam" id="2.130.10.10:FF:000178">
    <property type="entry name" value="WD repeat domain 3"/>
    <property type="match status" value="1"/>
</dbReference>
<evidence type="ECO:0000256" key="1">
    <source>
        <dbReference type="ARBA" id="ARBA00004604"/>
    </source>
</evidence>
<dbReference type="InterPro" id="IPR015943">
    <property type="entry name" value="WD40/YVTN_repeat-like_dom_sf"/>
</dbReference>
<dbReference type="PRINTS" id="PR00320">
    <property type="entry name" value="GPROTEINBRPT"/>
</dbReference>
<keyword evidence="11" id="KW-1185">Reference proteome</keyword>
<dbReference type="Pfam" id="PF25172">
    <property type="entry name" value="Beta-prop_WDR3_2nd"/>
    <property type="match status" value="1"/>
</dbReference>
<name>A0A137PBB8_CONC2</name>
<dbReference type="CDD" id="cd00200">
    <property type="entry name" value="WD40"/>
    <property type="match status" value="2"/>
</dbReference>
<evidence type="ECO:0000256" key="4">
    <source>
        <dbReference type="ARBA" id="ARBA00023242"/>
    </source>
</evidence>
<evidence type="ECO:0000313" key="11">
    <source>
        <dbReference type="Proteomes" id="UP000070444"/>
    </source>
</evidence>
<feature type="domain" description="Small-subunit processome Utp12" evidence="9">
    <location>
        <begin position="771"/>
        <end position="872"/>
    </location>
</feature>
<feature type="repeat" description="WD" evidence="6">
    <location>
        <begin position="176"/>
        <end position="210"/>
    </location>
</feature>
<keyword evidence="7" id="KW-0175">Coiled coil</keyword>
<accession>A0A137PBB8</accession>
<feature type="repeat" description="WD" evidence="6">
    <location>
        <begin position="134"/>
        <end position="175"/>
    </location>
</feature>
<protein>
    <submittedName>
        <fullName evidence="10">WD40 repeat-like protein</fullName>
    </submittedName>
</protein>
<dbReference type="InterPro" id="IPR036322">
    <property type="entry name" value="WD40_repeat_dom_sf"/>
</dbReference>
<sequence>MVQTYLKFIKEANLGLISSFKSNVTYLNSDNNLLAIVPALENISLATWSDNDNSSEVTCIRASPDSKFCASGYTDGSIRLWDVTDNSLVCVLNGHSTEVTTLQFDKDGLRLLSGSRDTNLVVWDIVNQSGLYRLKGHKNQITQAKFIEDKNYIISTSKDSLIKVWDLSTQHCVQTLPGHSGEILSLTINKELGWVITGGIDANLKVWQINWDVLDKGVLELDTQTEFPLTHIGDLQRNSSEKVHQLEFHPNGSILFGLIGDKMVETWRIRTSDEIKKKLKRHLKKLKEKAAKSGEDQAEMEESISNAINQPLSPSDRITFWGTIRTQHRIRSFSTSFQTKPAQVSVLLGLTNNSVHVQTIALPDSDPKAPFEPQEQYQLELQGHRSEIRSVSLSSDDRLLASFGPGLVKIWDIETLQCIRTLECGHALCGSFLPGDRYVVVGTKAGNLQLFDLGSSTMVQDVKAHNGSIWSLDIRPDENGLVTGGGDKNVMFWDFKELNLENIGRHLQVEHVKTLQMTDDVLCVRYSPNQNLLAVALLDATVKVFYTDSLKLFLSLYGHKLPVMSMDISSDNSLILTGSADKNIKIWGLDFGDCHKSIFAHDEAVVGVRFQPKTHYFFSCGKDHQVRYWDGDRFESIMKLSGHLGEVWGLEISKKGRFVVSASGDRSIRIWVRTDEPLFLEEEREKEMEETYEQELIGNEDGGDEDEEGADRAGKATMESLKAGERIIEAVELCQREWERKAEYDQLVARGQNPPPPMVEPLLNALQVNGEKYLLDTIAKVKSAELEDALLVLPLSHVVHIFKCIEIWCKRRVQIPLICRITTFLTQTHHRQLVSNQLLKPVIDNVKEGLRQNLKQQKDIIGYNLMGLKHLEREYLANQTSEFFEAPEESNEMEEDKVSIKRKLFV</sequence>
<dbReference type="InterPro" id="IPR001680">
    <property type="entry name" value="WD40_rpt"/>
</dbReference>
<dbReference type="GO" id="GO:0000447">
    <property type="term" value="P:endonucleolytic cleavage in ITS1 to separate SSU-rRNA from 5.8S rRNA and LSU-rRNA from tricistronic rRNA transcript (SSU-rRNA, 5.8S rRNA, LSU-rRNA)"/>
    <property type="evidence" value="ECO:0007669"/>
    <property type="project" value="EnsemblFungi"/>
</dbReference>
<dbReference type="InterPro" id="IPR019775">
    <property type="entry name" value="WD40_repeat_CS"/>
</dbReference>
<organism evidence="10 11">
    <name type="scientific">Conidiobolus coronatus (strain ATCC 28846 / CBS 209.66 / NRRL 28638)</name>
    <name type="common">Delacroixia coronata</name>
    <dbReference type="NCBI Taxonomy" id="796925"/>
    <lineage>
        <taxon>Eukaryota</taxon>
        <taxon>Fungi</taxon>
        <taxon>Fungi incertae sedis</taxon>
        <taxon>Zoopagomycota</taxon>
        <taxon>Entomophthoromycotina</taxon>
        <taxon>Entomophthoromycetes</taxon>
        <taxon>Entomophthorales</taxon>
        <taxon>Ancylistaceae</taxon>
        <taxon>Conidiobolus</taxon>
    </lineage>
</organism>
<feature type="repeat" description="WD" evidence="6">
    <location>
        <begin position="462"/>
        <end position="503"/>
    </location>
</feature>
<dbReference type="Pfam" id="PF04003">
    <property type="entry name" value="Utp12"/>
    <property type="match status" value="1"/>
</dbReference>
<evidence type="ECO:0000256" key="5">
    <source>
        <dbReference type="ARBA" id="ARBA00038229"/>
    </source>
</evidence>
<feature type="repeat" description="WD" evidence="6">
    <location>
        <begin position="92"/>
        <end position="133"/>
    </location>
</feature>
<dbReference type="PANTHER" id="PTHR19853:SF0">
    <property type="entry name" value="WD REPEAT-CONTAINING PROTEIN 3"/>
    <property type="match status" value="1"/>
</dbReference>
<dbReference type="PANTHER" id="PTHR19853">
    <property type="entry name" value="WD REPEAT CONTAINING PROTEIN 3 WDR3"/>
    <property type="match status" value="1"/>
</dbReference>
<dbReference type="SUPFAM" id="SSF50978">
    <property type="entry name" value="WD40 repeat-like"/>
    <property type="match status" value="2"/>
</dbReference>
<dbReference type="PROSITE" id="PS50294">
    <property type="entry name" value="WD_REPEATS_REGION"/>
    <property type="match status" value="9"/>
</dbReference>
<dbReference type="Gene3D" id="2.130.10.10">
    <property type="entry name" value="YVTN repeat-like/Quinoprotein amine dehydrogenase"/>
    <property type="match status" value="4"/>
</dbReference>
<feature type="region of interest" description="Disordered" evidence="8">
    <location>
        <begin position="694"/>
        <end position="713"/>
    </location>
</feature>
<evidence type="ECO:0000259" key="9">
    <source>
        <dbReference type="Pfam" id="PF04003"/>
    </source>
</evidence>
<dbReference type="Proteomes" id="UP000070444">
    <property type="component" value="Unassembled WGS sequence"/>
</dbReference>
<dbReference type="PROSITE" id="PS50082">
    <property type="entry name" value="WD_REPEATS_2"/>
    <property type="match status" value="9"/>
</dbReference>
<evidence type="ECO:0000313" key="10">
    <source>
        <dbReference type="EMBL" id="KXN72222.1"/>
    </source>
</evidence>
<dbReference type="SMART" id="SM00320">
    <property type="entry name" value="WD40"/>
    <property type="match status" value="12"/>
</dbReference>
<reference evidence="10 11" key="1">
    <citation type="journal article" date="2015" name="Genome Biol. Evol.">
        <title>Phylogenomic analyses indicate that early fungi evolved digesting cell walls of algal ancestors of land plants.</title>
        <authorList>
            <person name="Chang Y."/>
            <person name="Wang S."/>
            <person name="Sekimoto S."/>
            <person name="Aerts A.L."/>
            <person name="Choi C."/>
            <person name="Clum A."/>
            <person name="LaButti K.M."/>
            <person name="Lindquist E.A."/>
            <person name="Yee Ngan C."/>
            <person name="Ohm R.A."/>
            <person name="Salamov A.A."/>
            <person name="Grigoriev I.V."/>
            <person name="Spatafora J.W."/>
            <person name="Berbee M.L."/>
        </authorList>
    </citation>
    <scope>NUCLEOTIDE SEQUENCE [LARGE SCALE GENOMIC DNA]</scope>
    <source>
        <strain evidence="10 11">NRRL 28638</strain>
    </source>
</reference>
<keyword evidence="3" id="KW-0677">Repeat</keyword>
<comment type="similarity">
    <text evidence="5">Belongs to the WD repeat WDR3/UTP12 family.</text>
</comment>
<feature type="repeat" description="WD" evidence="6">
    <location>
        <begin position="556"/>
        <end position="597"/>
    </location>
</feature>
<dbReference type="PROSITE" id="PS00678">
    <property type="entry name" value="WD_REPEATS_1"/>
    <property type="match status" value="4"/>
</dbReference>
<evidence type="ECO:0000256" key="6">
    <source>
        <dbReference type="PROSITE-ProRule" id="PRU00221"/>
    </source>
</evidence>
<feature type="repeat" description="WD" evidence="6">
    <location>
        <begin position="598"/>
        <end position="630"/>
    </location>
</feature>
<dbReference type="GO" id="GO:0000472">
    <property type="term" value="P:endonucleolytic cleavage to generate mature 5'-end of SSU-rRNA from (SSU-rRNA, 5.8S rRNA, LSU-rRNA)"/>
    <property type="evidence" value="ECO:0007669"/>
    <property type="project" value="EnsemblFungi"/>
</dbReference>
<dbReference type="GO" id="GO:0034388">
    <property type="term" value="C:Pwp2p-containing subcomplex of 90S preribosome"/>
    <property type="evidence" value="ECO:0007669"/>
    <property type="project" value="EnsemblFungi"/>
</dbReference>
<gene>
    <name evidence="10" type="ORF">CONCODRAFT_77894</name>
</gene>
<dbReference type="GO" id="GO:0032040">
    <property type="term" value="C:small-subunit processome"/>
    <property type="evidence" value="ECO:0007669"/>
    <property type="project" value="EnsemblFungi"/>
</dbReference>
<dbReference type="Pfam" id="PF25173">
    <property type="entry name" value="Beta-prop_WDR3_1st"/>
    <property type="match status" value="1"/>
</dbReference>
<evidence type="ECO:0000256" key="2">
    <source>
        <dbReference type="ARBA" id="ARBA00022574"/>
    </source>
</evidence>
<dbReference type="AlphaFoldDB" id="A0A137PBB8"/>
<dbReference type="EMBL" id="KQ964457">
    <property type="protein sequence ID" value="KXN72222.1"/>
    <property type="molecule type" value="Genomic_DNA"/>
</dbReference>
<evidence type="ECO:0000256" key="7">
    <source>
        <dbReference type="SAM" id="Coils"/>
    </source>
</evidence>
<keyword evidence="4" id="KW-0539">Nucleus</keyword>
<feature type="repeat" description="WD" evidence="6">
    <location>
        <begin position="640"/>
        <end position="671"/>
    </location>
</feature>
<feature type="coiled-coil region" evidence="7">
    <location>
        <begin position="269"/>
        <end position="303"/>
    </location>
</feature>